<protein>
    <submittedName>
        <fullName evidence="1">Uncharacterized protein</fullName>
    </submittedName>
</protein>
<gene>
    <name evidence="1" type="ORF">MW7_001780</name>
</gene>
<dbReference type="EMBL" id="AKCV02000006">
    <property type="protein sequence ID" value="TMS59615.1"/>
    <property type="molecule type" value="Genomic_DNA"/>
</dbReference>
<keyword evidence="2" id="KW-1185">Reference proteome</keyword>
<dbReference type="Proteomes" id="UP000004277">
    <property type="component" value="Unassembled WGS sequence"/>
</dbReference>
<sequence length="61" mass="6633">MDFPTTFFSMYLLVTVSLAGAIAFSTVPATIRSVRIGWRILGSILGLIFGLLMLDVLPDLT</sequence>
<comment type="caution">
    <text evidence="1">The sequence shown here is derived from an EMBL/GenBank/DDBJ whole genome shotgun (WGS) entry which is preliminary data.</text>
</comment>
<evidence type="ECO:0000313" key="2">
    <source>
        <dbReference type="Proteomes" id="UP000004277"/>
    </source>
</evidence>
<name>A0ACD3STT9_9BURK</name>
<accession>A0ACD3STT9</accession>
<reference evidence="1" key="1">
    <citation type="submission" date="2019-05" db="EMBL/GenBank/DDBJ databases">
        <title>Revised genome assembly of Burkholderiaceae (previously Ralstonia) sp. PBA.</title>
        <authorList>
            <person name="Gan H.M."/>
        </authorList>
    </citation>
    <scope>NUCLEOTIDE SEQUENCE</scope>
    <source>
        <strain evidence="1">PBA</strain>
    </source>
</reference>
<proteinExistence type="predicted"/>
<organism evidence="1 2">
    <name type="scientific">Imbroritus primus</name>
    <dbReference type="NCBI Taxonomy" id="3058603"/>
    <lineage>
        <taxon>Bacteria</taxon>
        <taxon>Pseudomonadati</taxon>
        <taxon>Pseudomonadota</taxon>
        <taxon>Betaproteobacteria</taxon>
        <taxon>Burkholderiales</taxon>
        <taxon>Burkholderiaceae</taxon>
        <taxon>Imbroritus</taxon>
    </lineage>
</organism>
<evidence type="ECO:0000313" key="1">
    <source>
        <dbReference type="EMBL" id="TMS59615.1"/>
    </source>
</evidence>